<keyword evidence="4" id="KW-0238">DNA-binding</keyword>
<dbReference type="GO" id="GO:0003677">
    <property type="term" value="F:DNA binding"/>
    <property type="evidence" value="ECO:0007669"/>
    <property type="project" value="UniProtKB-KW"/>
</dbReference>
<sequence>MMGTCFRPNLKWGFQIQTHSLKNSPSKLSPYAYDEHPAKILLRNAKGREAAFNSGRLSFFSSICEEGESIPRETLKTYTCLSEAPQTSPDDLLNLEEIEMNSGAKSLSSLHYGIKSTRPSKVEDNFSSPTSMPTGKASPFGILMENLDVLEETFAESGMLSLERDIVLQLTKLGALEFFNTCLSRTLKTSSFHDLSDLPVEDGEDHNVNQKTNDQNCDVTVYSGKRAGRRSVKKRAMDNADKVASRPLATRAVKEKIHSSTIFSRKKSSNSSKRRLVVARNEAEMSTGIKVVANLERIRETLEKESGRIASMSCWAEAASVDIKDLQKQLQFGWFCRDELLRSTNSLVLFLAKKYRCSGLPMEDLVQAGALGVLQGVERFDPKRGFRFSTYIQYWIRKSMSRVVARNSRGIQIPWSLTKAINQIQKARKVLNQGGRRYSDDDIARATGLPLAKVRVASNCLKVVGSVDQKMGDGLNMKYMEFTADTSIQSPEETVKRKLMKKDIFNILQGLESRERQVLVLRYGLMDFQPKSLEEIGKLLHVSKEWVRKIEKKAMTKLKNEETVKNLSHYLD</sequence>
<keyword evidence="5" id="KW-0804">Transcription</keyword>
<evidence type="ECO:0008006" key="10">
    <source>
        <dbReference type="Google" id="ProtNLM"/>
    </source>
</evidence>
<evidence type="ECO:0000259" key="7">
    <source>
        <dbReference type="Pfam" id="PF04542"/>
    </source>
</evidence>
<organism evidence="9">
    <name type="scientific">Cucumis melo</name>
    <name type="common">Muskmelon</name>
    <dbReference type="NCBI Taxonomy" id="3656"/>
    <lineage>
        <taxon>Eukaryota</taxon>
        <taxon>Viridiplantae</taxon>
        <taxon>Streptophyta</taxon>
        <taxon>Embryophyta</taxon>
        <taxon>Tracheophyta</taxon>
        <taxon>Spermatophyta</taxon>
        <taxon>Magnoliopsida</taxon>
        <taxon>eudicotyledons</taxon>
        <taxon>Gunneridae</taxon>
        <taxon>Pentapetalae</taxon>
        <taxon>rosids</taxon>
        <taxon>fabids</taxon>
        <taxon>Cucurbitales</taxon>
        <taxon>Cucurbitaceae</taxon>
        <taxon>Benincaseae</taxon>
        <taxon>Cucumis</taxon>
    </lineage>
</organism>
<dbReference type="NCBIfam" id="TIGR02937">
    <property type="entry name" value="sigma70-ECF"/>
    <property type="match status" value="1"/>
</dbReference>
<evidence type="ECO:0000256" key="1">
    <source>
        <dbReference type="ARBA" id="ARBA00007788"/>
    </source>
</evidence>
<dbReference type="InterPro" id="IPR007627">
    <property type="entry name" value="RNA_pol_sigma70_r2"/>
</dbReference>
<feature type="domain" description="RNA polymerase sigma-70 region 3" evidence="6">
    <location>
        <begin position="420"/>
        <end position="494"/>
    </location>
</feature>
<keyword evidence="2" id="KW-0805">Transcription regulation</keyword>
<dbReference type="Gramene" id="MELO3C011121.2.1">
    <property type="protein sequence ID" value="MELO3C011121.2.1"/>
    <property type="gene ID" value="MELO3C011121.2"/>
</dbReference>
<keyword evidence="3" id="KW-0731">Sigma factor</keyword>
<dbReference type="InterPro" id="IPR007630">
    <property type="entry name" value="RNA_pol_sigma70_r4"/>
</dbReference>
<dbReference type="Gene3D" id="1.20.120.1810">
    <property type="match status" value="1"/>
</dbReference>
<dbReference type="GO" id="GO:0016987">
    <property type="term" value="F:sigma factor activity"/>
    <property type="evidence" value="ECO:0007669"/>
    <property type="project" value="UniProtKB-KW"/>
</dbReference>
<dbReference type="AlphaFoldDB" id="A0A9I9CZZ2"/>
<evidence type="ECO:0000256" key="3">
    <source>
        <dbReference type="ARBA" id="ARBA00023082"/>
    </source>
</evidence>
<dbReference type="GO" id="GO:0006352">
    <property type="term" value="P:DNA-templated transcription initiation"/>
    <property type="evidence" value="ECO:0007669"/>
    <property type="project" value="InterPro"/>
</dbReference>
<comment type="similarity">
    <text evidence="1">Belongs to the sigma-70 factor family.</text>
</comment>
<protein>
    <recommendedName>
        <fullName evidence="10">RNA polymerase sigma factor sigC</fullName>
    </recommendedName>
</protein>
<evidence type="ECO:0000256" key="2">
    <source>
        <dbReference type="ARBA" id="ARBA00023015"/>
    </source>
</evidence>
<evidence type="ECO:0000256" key="5">
    <source>
        <dbReference type="ARBA" id="ARBA00023163"/>
    </source>
</evidence>
<dbReference type="PRINTS" id="PR00046">
    <property type="entry name" value="SIGMA70FCT"/>
</dbReference>
<dbReference type="InterPro" id="IPR000943">
    <property type="entry name" value="RNA_pol_sigma70"/>
</dbReference>
<evidence type="ECO:0000256" key="4">
    <source>
        <dbReference type="ARBA" id="ARBA00023125"/>
    </source>
</evidence>
<dbReference type="InterPro" id="IPR013324">
    <property type="entry name" value="RNA_pol_sigma_r3/r4-like"/>
</dbReference>
<dbReference type="InterPro" id="IPR014284">
    <property type="entry name" value="RNA_pol_sigma-70_dom"/>
</dbReference>
<dbReference type="InterPro" id="IPR007624">
    <property type="entry name" value="RNA_pol_sigma70_r3"/>
</dbReference>
<name>A0A9I9CZZ2_CUCME</name>
<accession>A0A9I9CZZ2</accession>
<dbReference type="InterPro" id="IPR013325">
    <property type="entry name" value="RNA_pol_sigma_r2"/>
</dbReference>
<evidence type="ECO:0000259" key="6">
    <source>
        <dbReference type="Pfam" id="PF04539"/>
    </source>
</evidence>
<feature type="domain" description="RNA polymerase sigma-70 region 4" evidence="8">
    <location>
        <begin position="508"/>
        <end position="559"/>
    </location>
</feature>
<reference evidence="9" key="1">
    <citation type="submission" date="2023-03" db="UniProtKB">
        <authorList>
            <consortium name="EnsemblPlants"/>
        </authorList>
    </citation>
    <scope>IDENTIFICATION</scope>
</reference>
<proteinExistence type="inferred from homology"/>
<dbReference type="PANTHER" id="PTHR30603:SF13">
    <property type="entry name" value="RNA POLYMERASE SIGMA FACTOR SIGC"/>
    <property type="match status" value="1"/>
</dbReference>
<feature type="domain" description="RNA polymerase sigma-70 region 2" evidence="7">
    <location>
        <begin position="343"/>
        <end position="409"/>
    </location>
</feature>
<dbReference type="CDD" id="cd06171">
    <property type="entry name" value="Sigma70_r4"/>
    <property type="match status" value="1"/>
</dbReference>
<dbReference type="PANTHER" id="PTHR30603">
    <property type="entry name" value="RNA POLYMERASE SIGMA FACTOR RPO"/>
    <property type="match status" value="1"/>
</dbReference>
<evidence type="ECO:0000313" key="9">
    <source>
        <dbReference type="EnsemblPlants" id="MELO3C011121.2.1"/>
    </source>
</evidence>
<dbReference type="Pfam" id="PF04545">
    <property type="entry name" value="Sigma70_r4"/>
    <property type="match status" value="1"/>
</dbReference>
<dbReference type="EnsemblPlants" id="MELO3C011121.2.1">
    <property type="protein sequence ID" value="MELO3C011121.2.1"/>
    <property type="gene ID" value="MELO3C011121.2"/>
</dbReference>
<dbReference type="Gene3D" id="1.20.140.160">
    <property type="match status" value="1"/>
</dbReference>
<dbReference type="Pfam" id="PF04542">
    <property type="entry name" value="Sigma70_r2"/>
    <property type="match status" value="1"/>
</dbReference>
<dbReference type="SUPFAM" id="SSF88659">
    <property type="entry name" value="Sigma3 and sigma4 domains of RNA polymerase sigma factors"/>
    <property type="match status" value="2"/>
</dbReference>
<dbReference type="SUPFAM" id="SSF88946">
    <property type="entry name" value="Sigma2 domain of RNA polymerase sigma factors"/>
    <property type="match status" value="1"/>
</dbReference>
<dbReference type="Pfam" id="PF04539">
    <property type="entry name" value="Sigma70_r3"/>
    <property type="match status" value="1"/>
</dbReference>
<dbReference type="InterPro" id="IPR050239">
    <property type="entry name" value="Sigma-70_RNA_pol_init_factors"/>
</dbReference>
<dbReference type="GO" id="GO:0071482">
    <property type="term" value="P:cellular response to light stimulus"/>
    <property type="evidence" value="ECO:0007669"/>
    <property type="project" value="UniProtKB-ARBA"/>
</dbReference>
<evidence type="ECO:0000259" key="8">
    <source>
        <dbReference type="Pfam" id="PF04545"/>
    </source>
</evidence>